<dbReference type="AlphaFoldDB" id="A0AAV5AXC3"/>
<dbReference type="RefSeq" id="WP_264846962.1">
    <property type="nucleotide sequence ID" value="NZ_BPMA01000036.1"/>
</dbReference>
<name>A0AAV5AXC3_9FLAO</name>
<feature type="region of interest" description="Disordered" evidence="1">
    <location>
        <begin position="11"/>
        <end position="30"/>
    </location>
</feature>
<evidence type="ECO:0000256" key="1">
    <source>
        <dbReference type="SAM" id="MobiDB-lite"/>
    </source>
</evidence>
<proteinExistence type="predicted"/>
<evidence type="ECO:0000313" key="3">
    <source>
        <dbReference type="EMBL" id="GJM54103.1"/>
    </source>
</evidence>
<organism evidence="2 4">
    <name type="scientific">Capnocytophaga catalasegens</name>
    <dbReference type="NCBI Taxonomy" id="1004260"/>
    <lineage>
        <taxon>Bacteria</taxon>
        <taxon>Pseudomonadati</taxon>
        <taxon>Bacteroidota</taxon>
        <taxon>Flavobacteriia</taxon>
        <taxon>Flavobacteriales</taxon>
        <taxon>Flavobacteriaceae</taxon>
        <taxon>Capnocytophaga</taxon>
    </lineage>
</organism>
<sequence>MLTLCVLSCSKDSNEPTPAPNPTPTPPTNKKATVVVTATVKGISMSEVSVILSETTFTPDSNGDIYVTNKQERNLSTDGKASFDVANYIGKDLYFIISVKATNEFISSEVKHTIVEGDNAISLSAEKKQVGAKIKVIRDGKPSANEEVYALSSFEIQSFETLVKTTGYRETMKETFNTKKTTDNEGVVTFDNLTYSGKYKFVIFGKNEYQAVDVDVDKKTLKQATINIVSEQPVKITITKNGKKVALQKVYAIEASYWISGKDDDFYKKIVEDETSERAIDLAIKNTHLSTVAETNAEGVAVFDNLKKSQYVFVTTTGIAKPKYAGVALTVDRTAQNRTVDVGAVKPPVEKGTLTLECTSKNPYQVVITNSTGKEVVNVRMEGKSSKQYSLEYGTYTIKVTQIRGYIFNPTIETYETTLSSTNKTRKVSFPE</sequence>
<evidence type="ECO:0000313" key="2">
    <source>
        <dbReference type="EMBL" id="GJM50005.1"/>
    </source>
</evidence>
<dbReference type="Proteomes" id="UP001207736">
    <property type="component" value="Unassembled WGS sequence"/>
</dbReference>
<reference evidence="2 5" key="1">
    <citation type="submission" date="2021-11" db="EMBL/GenBank/DDBJ databases">
        <title>Draft genome sequence of Capnocytophaga sp. strain KC07075 isolated from cat oral cavity.</title>
        <authorList>
            <person name="Suzuki M."/>
            <person name="Imaoka K."/>
            <person name="Kimura M."/>
            <person name="Morikawa S."/>
            <person name="Maeda K."/>
        </authorList>
    </citation>
    <scope>NUCLEOTIDE SEQUENCE</scope>
    <source>
        <strain evidence="2">KC07075</strain>
        <strain evidence="3 5">KC07079</strain>
    </source>
</reference>
<evidence type="ECO:0000313" key="5">
    <source>
        <dbReference type="Proteomes" id="UP001208692"/>
    </source>
</evidence>
<dbReference type="EMBL" id="BQKB01000062">
    <property type="protein sequence ID" value="GJM54103.1"/>
    <property type="molecule type" value="Genomic_DNA"/>
</dbReference>
<feature type="compositionally biased region" description="Pro residues" evidence="1">
    <location>
        <begin position="17"/>
        <end position="27"/>
    </location>
</feature>
<protein>
    <recommendedName>
        <fullName evidence="6">Lipoprotein</fullName>
    </recommendedName>
</protein>
<comment type="caution">
    <text evidence="2">The sequence shown here is derived from an EMBL/GenBank/DDBJ whole genome shotgun (WGS) entry which is preliminary data.</text>
</comment>
<dbReference type="EMBL" id="BQKA01000017">
    <property type="protein sequence ID" value="GJM50005.1"/>
    <property type="molecule type" value="Genomic_DNA"/>
</dbReference>
<accession>A0AAV5AXC3</accession>
<evidence type="ECO:0000313" key="4">
    <source>
        <dbReference type="Proteomes" id="UP001207736"/>
    </source>
</evidence>
<dbReference type="Proteomes" id="UP001208692">
    <property type="component" value="Unassembled WGS sequence"/>
</dbReference>
<keyword evidence="5" id="KW-1185">Reference proteome</keyword>
<evidence type="ECO:0008006" key="6">
    <source>
        <dbReference type="Google" id="ProtNLM"/>
    </source>
</evidence>
<gene>
    <name evidence="2" type="ORF">RCZ15_09800</name>
    <name evidence="3" type="ORF">RCZ16_24190</name>
</gene>